<dbReference type="PANTHER" id="PTHR33383">
    <property type="entry name" value="MEMBRANE PROTEIN INSERTION EFFICIENCY FACTOR-RELATED"/>
    <property type="match status" value="1"/>
</dbReference>
<evidence type="ECO:0000256" key="1">
    <source>
        <dbReference type="HAMAP-Rule" id="MF_00386"/>
    </source>
</evidence>
<gene>
    <name evidence="2" type="primary">yidD</name>
    <name evidence="3" type="ORF">CJ198_10175</name>
    <name evidence="2" type="ORF">HLA91_05165</name>
</gene>
<dbReference type="EMBL" id="PNFZ01000005">
    <property type="protein sequence ID" value="PMB97752.1"/>
    <property type="molecule type" value="Genomic_DNA"/>
</dbReference>
<dbReference type="GeneID" id="86842848"/>
<dbReference type="GO" id="GO:0005886">
    <property type="term" value="C:plasma membrane"/>
    <property type="evidence" value="ECO:0007669"/>
    <property type="project" value="UniProtKB-SubCell"/>
</dbReference>
<dbReference type="Pfam" id="PF01809">
    <property type="entry name" value="YidD"/>
    <property type="match status" value="1"/>
</dbReference>
<keyword evidence="1" id="KW-1003">Cell membrane</keyword>
<evidence type="ECO:0000313" key="5">
    <source>
        <dbReference type="Proteomes" id="UP000549517"/>
    </source>
</evidence>
<comment type="similarity">
    <text evidence="1">Belongs to the UPF0161 family.</text>
</comment>
<protein>
    <recommendedName>
        <fullName evidence="1">Putative membrane protein insertion efficiency factor</fullName>
    </recommendedName>
</protein>
<dbReference type="NCBIfam" id="TIGR00278">
    <property type="entry name" value="membrane protein insertion efficiency factor YidD"/>
    <property type="match status" value="1"/>
</dbReference>
<proteinExistence type="inferred from homology"/>
<keyword evidence="1" id="KW-0472">Membrane</keyword>
<dbReference type="PANTHER" id="PTHR33383:SF1">
    <property type="entry name" value="MEMBRANE PROTEIN INSERTION EFFICIENCY FACTOR-RELATED"/>
    <property type="match status" value="1"/>
</dbReference>
<evidence type="ECO:0000313" key="4">
    <source>
        <dbReference type="Proteomes" id="UP000235703"/>
    </source>
</evidence>
<comment type="function">
    <text evidence="1">Could be involved in insertion of integral membrane proteins into the membrane.</text>
</comment>
<dbReference type="Proteomes" id="UP000235703">
    <property type="component" value="Unassembled WGS sequence"/>
</dbReference>
<dbReference type="EMBL" id="JABEMC010000002">
    <property type="protein sequence ID" value="NNG78770.1"/>
    <property type="molecule type" value="Genomic_DNA"/>
</dbReference>
<dbReference type="InterPro" id="IPR002696">
    <property type="entry name" value="Membr_insert_effic_factor_YidD"/>
</dbReference>
<dbReference type="SMART" id="SM01234">
    <property type="entry name" value="Haemolytic"/>
    <property type="match status" value="1"/>
</dbReference>
<reference evidence="2 5" key="2">
    <citation type="submission" date="2020-05" db="EMBL/GenBank/DDBJ databases">
        <title>MicrobeNet Type strains.</title>
        <authorList>
            <person name="Nicholson A.C."/>
        </authorList>
    </citation>
    <scope>NUCLEOTIDE SEQUENCE [LARGE SCALE GENOMIC DNA]</scope>
    <source>
        <strain evidence="2 5">CCUG 46604</strain>
    </source>
</reference>
<keyword evidence="4" id="KW-1185">Reference proteome</keyword>
<dbReference type="Proteomes" id="UP000549517">
    <property type="component" value="Unassembled WGS sequence"/>
</dbReference>
<dbReference type="HAMAP" id="MF_00386">
    <property type="entry name" value="UPF0161_YidD"/>
    <property type="match status" value="1"/>
</dbReference>
<dbReference type="AlphaFoldDB" id="A0A2N6PGE1"/>
<reference evidence="3 4" key="1">
    <citation type="submission" date="2017-09" db="EMBL/GenBank/DDBJ databases">
        <title>Bacterial strain isolated from the female urinary microbiota.</title>
        <authorList>
            <person name="Thomas-White K."/>
            <person name="Kumar N."/>
            <person name="Forster S."/>
            <person name="Putonti C."/>
            <person name="Lawley T."/>
            <person name="Wolfe A.J."/>
        </authorList>
    </citation>
    <scope>NUCLEOTIDE SEQUENCE [LARGE SCALE GENOMIC DNA]</scope>
    <source>
        <strain evidence="3 4">UMB0680</strain>
    </source>
</reference>
<evidence type="ECO:0000313" key="2">
    <source>
        <dbReference type="EMBL" id="NNG78770.1"/>
    </source>
</evidence>
<sequence length="127" mass="14286">MKHSAEHTRSSLPLAPAGTGARTLHWLRIAPRMPFVWFMRLYRLAISPLYGQVCRYYPSCSKYALDAFEVKGAVRGTVMTIWRLLRCNPFSPGGIDYVSGSVLEQQSELLNKGTAAGRERHRSRSGD</sequence>
<evidence type="ECO:0000313" key="3">
    <source>
        <dbReference type="EMBL" id="PMB97752.1"/>
    </source>
</evidence>
<name>A0A2N6PGE1_9MICO</name>
<dbReference type="RefSeq" id="WP_102162508.1">
    <property type="nucleotide sequence ID" value="NZ_BAAAKH010000007.1"/>
</dbReference>
<accession>A0A2N6PGE1</accession>
<organism evidence="3 4">
    <name type="scientific">Brevibacterium luteolum</name>
    <dbReference type="NCBI Taxonomy" id="199591"/>
    <lineage>
        <taxon>Bacteria</taxon>
        <taxon>Bacillati</taxon>
        <taxon>Actinomycetota</taxon>
        <taxon>Actinomycetes</taxon>
        <taxon>Micrococcales</taxon>
        <taxon>Brevibacteriaceae</taxon>
        <taxon>Brevibacterium</taxon>
    </lineage>
</organism>
<dbReference type="OrthoDB" id="9801753at2"/>
<comment type="caution">
    <text evidence="3">The sequence shown here is derived from an EMBL/GenBank/DDBJ whole genome shotgun (WGS) entry which is preliminary data.</text>
</comment>
<comment type="subcellular location">
    <subcellularLocation>
        <location evidence="1">Cell membrane</location>
        <topology evidence="1">Peripheral membrane protein</topology>
        <orientation evidence="1">Cytoplasmic side</orientation>
    </subcellularLocation>
</comment>